<name>A0A919TN15_9ACTN</name>
<keyword evidence="5" id="KW-1185">Reference proteome</keyword>
<dbReference type="Proteomes" id="UP000629619">
    <property type="component" value="Unassembled WGS sequence"/>
</dbReference>
<evidence type="ECO:0000256" key="2">
    <source>
        <dbReference type="ARBA" id="ARBA00023002"/>
    </source>
</evidence>
<proteinExistence type="predicted"/>
<gene>
    <name evidence="4" type="primary">qor_3</name>
    <name evidence="4" type="ORF">Asi03nite_65140</name>
</gene>
<evidence type="ECO:0000313" key="4">
    <source>
        <dbReference type="EMBL" id="GIF08976.1"/>
    </source>
</evidence>
<accession>A0A919TN15</accession>
<feature type="domain" description="Enoyl reductase (ER)" evidence="3">
    <location>
        <begin position="10"/>
        <end position="311"/>
    </location>
</feature>
<dbReference type="GO" id="GO:0070402">
    <property type="term" value="F:NADPH binding"/>
    <property type="evidence" value="ECO:0007669"/>
    <property type="project" value="TreeGrafter"/>
</dbReference>
<dbReference type="Pfam" id="PF13602">
    <property type="entry name" value="ADH_zinc_N_2"/>
    <property type="match status" value="1"/>
</dbReference>
<organism evidence="4 5">
    <name type="scientific">Actinoplanes siamensis</name>
    <dbReference type="NCBI Taxonomy" id="1223317"/>
    <lineage>
        <taxon>Bacteria</taxon>
        <taxon>Bacillati</taxon>
        <taxon>Actinomycetota</taxon>
        <taxon>Actinomycetes</taxon>
        <taxon>Micromonosporales</taxon>
        <taxon>Micromonosporaceae</taxon>
        <taxon>Actinoplanes</taxon>
    </lineage>
</organism>
<evidence type="ECO:0000313" key="5">
    <source>
        <dbReference type="Proteomes" id="UP000629619"/>
    </source>
</evidence>
<dbReference type="InterPro" id="IPR020843">
    <property type="entry name" value="ER"/>
</dbReference>
<dbReference type="SUPFAM" id="SSF50129">
    <property type="entry name" value="GroES-like"/>
    <property type="match status" value="1"/>
</dbReference>
<dbReference type="InterPro" id="IPR036291">
    <property type="entry name" value="NAD(P)-bd_dom_sf"/>
</dbReference>
<sequence>MRAVWLRGFGPPETLHVEETADPVAEPGQVLVAVTFAGITWIETSFRATGSGPFPPPPMIPGNGVAGTVVAAGSADARHLIGKRVVTTTGGSGGYAETVAVDAAQVIEVPDGVATDDAAALLADGRTALMIMRAAEIQAGDRVLVEAAAGGVGSLLVQLAHAAGAHVTALAGSARKLGIVRDLGADAAIDYRQADWARGIRADVVLDGVGGTVAETAFGLLGDGGRMISFGFSSASGWPAISDESAARRGIRIQRGVFGPPEEQTRHTVEALALASAGRLRPVIGQRYPLDQAAAAHTAMETRAAIGKTLLSI</sequence>
<dbReference type="GO" id="GO:0016651">
    <property type="term" value="F:oxidoreductase activity, acting on NAD(P)H"/>
    <property type="evidence" value="ECO:0007669"/>
    <property type="project" value="TreeGrafter"/>
</dbReference>
<dbReference type="AlphaFoldDB" id="A0A919TN15"/>
<dbReference type="Gene3D" id="3.90.180.10">
    <property type="entry name" value="Medium-chain alcohol dehydrogenases, catalytic domain"/>
    <property type="match status" value="1"/>
</dbReference>
<keyword evidence="1" id="KW-0521">NADP</keyword>
<dbReference type="InterPro" id="IPR011032">
    <property type="entry name" value="GroES-like_sf"/>
</dbReference>
<reference evidence="4" key="1">
    <citation type="submission" date="2021-01" db="EMBL/GenBank/DDBJ databases">
        <title>Whole genome shotgun sequence of Actinoplanes siamensis NBRC 109076.</title>
        <authorList>
            <person name="Komaki H."/>
            <person name="Tamura T."/>
        </authorList>
    </citation>
    <scope>NUCLEOTIDE SEQUENCE</scope>
    <source>
        <strain evidence="4">NBRC 109076</strain>
    </source>
</reference>
<dbReference type="Gene3D" id="3.40.50.720">
    <property type="entry name" value="NAD(P)-binding Rossmann-like Domain"/>
    <property type="match status" value="1"/>
</dbReference>
<dbReference type="RefSeq" id="WP_203684310.1">
    <property type="nucleotide sequence ID" value="NZ_BOMW01000071.1"/>
</dbReference>
<dbReference type="SUPFAM" id="SSF51735">
    <property type="entry name" value="NAD(P)-binding Rossmann-fold domains"/>
    <property type="match status" value="1"/>
</dbReference>
<dbReference type="Pfam" id="PF08240">
    <property type="entry name" value="ADH_N"/>
    <property type="match status" value="1"/>
</dbReference>
<dbReference type="InterPro" id="IPR013154">
    <property type="entry name" value="ADH-like_N"/>
</dbReference>
<protein>
    <submittedName>
        <fullName evidence="4">NADPH:quinone reductase</fullName>
    </submittedName>
</protein>
<dbReference type="PANTHER" id="PTHR48106">
    <property type="entry name" value="QUINONE OXIDOREDUCTASE PIG3-RELATED"/>
    <property type="match status" value="1"/>
</dbReference>
<evidence type="ECO:0000256" key="1">
    <source>
        <dbReference type="ARBA" id="ARBA00022857"/>
    </source>
</evidence>
<dbReference type="SMART" id="SM00829">
    <property type="entry name" value="PKS_ER"/>
    <property type="match status" value="1"/>
</dbReference>
<evidence type="ECO:0000259" key="3">
    <source>
        <dbReference type="SMART" id="SM00829"/>
    </source>
</evidence>
<keyword evidence="2" id="KW-0560">Oxidoreductase</keyword>
<dbReference type="EMBL" id="BOMW01000071">
    <property type="protein sequence ID" value="GIF08976.1"/>
    <property type="molecule type" value="Genomic_DNA"/>
</dbReference>
<comment type="caution">
    <text evidence="4">The sequence shown here is derived from an EMBL/GenBank/DDBJ whole genome shotgun (WGS) entry which is preliminary data.</text>
</comment>